<evidence type="ECO:0000313" key="3">
    <source>
        <dbReference type="EMBL" id="QRQ80718.1"/>
    </source>
</evidence>
<accession>A0A892ZDY3</accession>
<dbReference type="AlphaFoldDB" id="A0A892ZDY3"/>
<dbReference type="Gene3D" id="3.90.850.10">
    <property type="entry name" value="Fumarylacetoacetase-like, C-terminal domain"/>
    <property type="match status" value="1"/>
</dbReference>
<feature type="domain" description="Fumarylacetoacetase-like C-terminal" evidence="2">
    <location>
        <begin position="16"/>
        <end position="215"/>
    </location>
</feature>
<reference evidence="3" key="1">
    <citation type="submission" date="2021-02" db="EMBL/GenBank/DDBJ databases">
        <title>Neisseriaceae sp. 26B isolated from the cloaca of a Common Toad-headed Turtle (Mesoclemmys nasuta).</title>
        <authorList>
            <person name="Spergser J."/>
            <person name="Busse H.-J."/>
        </authorList>
    </citation>
    <scope>NUCLEOTIDE SEQUENCE</scope>
    <source>
        <strain evidence="3">26B</strain>
    </source>
</reference>
<dbReference type="EMBL" id="CP069798">
    <property type="protein sequence ID" value="QRQ80718.1"/>
    <property type="molecule type" value="Genomic_DNA"/>
</dbReference>
<dbReference type="PANTHER" id="PTHR11820">
    <property type="entry name" value="ACYLPYRUVASE"/>
    <property type="match status" value="1"/>
</dbReference>
<dbReference type="GO" id="GO:0046872">
    <property type="term" value="F:metal ion binding"/>
    <property type="evidence" value="ECO:0007669"/>
    <property type="project" value="UniProtKB-KW"/>
</dbReference>
<gene>
    <name evidence="3" type="ORF">JQU52_08045</name>
</gene>
<evidence type="ECO:0000313" key="4">
    <source>
        <dbReference type="Proteomes" id="UP000653156"/>
    </source>
</evidence>
<dbReference type="SUPFAM" id="SSF56529">
    <property type="entry name" value="FAH"/>
    <property type="match status" value="1"/>
</dbReference>
<dbReference type="GO" id="GO:0018773">
    <property type="term" value="F:acetylpyruvate hydrolase activity"/>
    <property type="evidence" value="ECO:0007669"/>
    <property type="project" value="TreeGrafter"/>
</dbReference>
<keyword evidence="1" id="KW-0479">Metal-binding</keyword>
<sequence>MKTIQLNDQALPVANIFCIGRNYHEHIRELDNAVPTEPVVFLKPTSALLAAGEDIVLPAFSNDVHYECELVVYIGRDAHNISAAEALAHVGGYAIGLDLTARDVQSAAKAQGLPWTQAKGFRGAACVSAFVAAAAVDDIQAQAFSLSVNGHTRQQGDSAQMILSVAQQIAYLSAVYGLQAGDLIYTGTPAGVGKMVAGDELHLRWPQQVEATFRVR</sequence>
<evidence type="ECO:0000256" key="1">
    <source>
        <dbReference type="ARBA" id="ARBA00022723"/>
    </source>
</evidence>
<evidence type="ECO:0000259" key="2">
    <source>
        <dbReference type="Pfam" id="PF01557"/>
    </source>
</evidence>
<dbReference type="InterPro" id="IPR036663">
    <property type="entry name" value="Fumarylacetoacetase_C_sf"/>
</dbReference>
<dbReference type="KEGG" id="ptes:JQU52_08045"/>
<organism evidence="3 4">
    <name type="scientific">Paralysiella testudinis</name>
    <dbReference type="NCBI Taxonomy" id="2809020"/>
    <lineage>
        <taxon>Bacteria</taxon>
        <taxon>Pseudomonadati</taxon>
        <taxon>Pseudomonadota</taxon>
        <taxon>Betaproteobacteria</taxon>
        <taxon>Neisseriales</taxon>
        <taxon>Neisseriaceae</taxon>
        <taxon>Paralysiella</taxon>
    </lineage>
</organism>
<keyword evidence="4" id="KW-1185">Reference proteome</keyword>
<dbReference type="InterPro" id="IPR011234">
    <property type="entry name" value="Fumarylacetoacetase-like_C"/>
</dbReference>
<dbReference type="PANTHER" id="PTHR11820:SF7">
    <property type="entry name" value="ACYLPYRUVASE FAHD1, MITOCHONDRIAL"/>
    <property type="match status" value="1"/>
</dbReference>
<dbReference type="Pfam" id="PF01557">
    <property type="entry name" value="FAA_hydrolase"/>
    <property type="match status" value="1"/>
</dbReference>
<protein>
    <submittedName>
        <fullName evidence="3">Fumarylacetoacetate hydrolase family protein</fullName>
    </submittedName>
</protein>
<dbReference type="Proteomes" id="UP000653156">
    <property type="component" value="Chromosome"/>
</dbReference>
<dbReference type="RefSeq" id="WP_230338002.1">
    <property type="nucleotide sequence ID" value="NZ_CP069798.1"/>
</dbReference>
<proteinExistence type="predicted"/>
<name>A0A892ZDY3_9NEIS</name>
<keyword evidence="3" id="KW-0378">Hydrolase</keyword>